<protein>
    <submittedName>
        <fullName evidence="2">Uncharacterized protein</fullName>
    </submittedName>
</protein>
<dbReference type="Proteomes" id="UP000291084">
    <property type="component" value="Chromosome 4"/>
</dbReference>
<keyword evidence="1" id="KW-0472">Membrane</keyword>
<evidence type="ECO:0000313" key="3">
    <source>
        <dbReference type="Proteomes" id="UP000291084"/>
    </source>
</evidence>
<proteinExistence type="predicted"/>
<accession>A0A0S3RWC9</accession>
<reference evidence="2 3" key="1">
    <citation type="journal article" date="2015" name="Sci. Rep.">
        <title>The power of single molecule real-time sequencing technology in the de novo assembly of a eukaryotic genome.</title>
        <authorList>
            <person name="Sakai H."/>
            <person name="Naito K."/>
            <person name="Ogiso-Tanaka E."/>
            <person name="Takahashi Y."/>
            <person name="Iseki K."/>
            <person name="Muto C."/>
            <person name="Satou K."/>
            <person name="Teruya K."/>
            <person name="Shiroma A."/>
            <person name="Shimoji M."/>
            <person name="Hirano T."/>
            <person name="Itoh T."/>
            <person name="Kaga A."/>
            <person name="Tomooka N."/>
        </authorList>
    </citation>
    <scope>NUCLEOTIDE SEQUENCE [LARGE SCALE GENOMIC DNA]</scope>
    <source>
        <strain evidence="3">cv. Shumari</strain>
    </source>
</reference>
<evidence type="ECO:0000256" key="1">
    <source>
        <dbReference type="SAM" id="Phobius"/>
    </source>
</evidence>
<keyword evidence="1" id="KW-1133">Transmembrane helix</keyword>
<evidence type="ECO:0000313" key="2">
    <source>
        <dbReference type="EMBL" id="BAT84902.1"/>
    </source>
</evidence>
<feature type="transmembrane region" description="Helical" evidence="1">
    <location>
        <begin position="86"/>
        <end position="107"/>
    </location>
</feature>
<gene>
    <name evidence="2" type="primary">Vigan.04G237400</name>
    <name evidence="2" type="ORF">VIGAN_04237400</name>
</gene>
<dbReference type="AlphaFoldDB" id="A0A0S3RWC9"/>
<keyword evidence="1" id="KW-0812">Transmembrane</keyword>
<sequence length="108" mass="12057">MTSPSYPDLVKVLYANARVEDGIIVSRVRGIDLVLSNDVWTSIAGFGLGGMKSHKGFPRVNILGIFQACLRCQGNLEIIIICLRQVVLIILIEPLQICLFFIFLTLFF</sequence>
<keyword evidence="3" id="KW-1185">Reference proteome</keyword>
<organism evidence="2 3">
    <name type="scientific">Vigna angularis var. angularis</name>
    <dbReference type="NCBI Taxonomy" id="157739"/>
    <lineage>
        <taxon>Eukaryota</taxon>
        <taxon>Viridiplantae</taxon>
        <taxon>Streptophyta</taxon>
        <taxon>Embryophyta</taxon>
        <taxon>Tracheophyta</taxon>
        <taxon>Spermatophyta</taxon>
        <taxon>Magnoliopsida</taxon>
        <taxon>eudicotyledons</taxon>
        <taxon>Gunneridae</taxon>
        <taxon>Pentapetalae</taxon>
        <taxon>rosids</taxon>
        <taxon>fabids</taxon>
        <taxon>Fabales</taxon>
        <taxon>Fabaceae</taxon>
        <taxon>Papilionoideae</taxon>
        <taxon>50 kb inversion clade</taxon>
        <taxon>NPAAA clade</taxon>
        <taxon>indigoferoid/millettioid clade</taxon>
        <taxon>Phaseoleae</taxon>
        <taxon>Vigna</taxon>
    </lineage>
</organism>
<name>A0A0S3RWC9_PHAAN</name>
<dbReference type="EMBL" id="AP015037">
    <property type="protein sequence ID" value="BAT84902.1"/>
    <property type="molecule type" value="Genomic_DNA"/>
</dbReference>